<dbReference type="EMBL" id="SJPP01000003">
    <property type="protein sequence ID" value="TWU07233.1"/>
    <property type="molecule type" value="Genomic_DNA"/>
</dbReference>
<evidence type="ECO:0000256" key="1">
    <source>
        <dbReference type="ARBA" id="ARBA00022801"/>
    </source>
</evidence>
<name>A0A5C6B4Z0_9PLAN</name>
<dbReference type="RefSeq" id="WP_146374030.1">
    <property type="nucleotide sequence ID" value="NZ_SJPP01000003.1"/>
</dbReference>
<dbReference type="Pfam" id="PF20434">
    <property type="entry name" value="BD-FAE"/>
    <property type="match status" value="1"/>
</dbReference>
<dbReference type="OrthoDB" id="265201at2"/>
<dbReference type="Gene3D" id="3.40.50.1820">
    <property type="entry name" value="alpha/beta hydrolase"/>
    <property type="match status" value="1"/>
</dbReference>
<dbReference type="PANTHER" id="PTHR48081">
    <property type="entry name" value="AB HYDROLASE SUPERFAMILY PROTEIN C4A8.06C"/>
    <property type="match status" value="1"/>
</dbReference>
<dbReference type="SUPFAM" id="SSF53474">
    <property type="entry name" value="alpha/beta-Hydrolases"/>
    <property type="match status" value="1"/>
</dbReference>
<feature type="domain" description="BD-FAE-like" evidence="2">
    <location>
        <begin position="52"/>
        <end position="253"/>
    </location>
</feature>
<evidence type="ECO:0000259" key="2">
    <source>
        <dbReference type="Pfam" id="PF20434"/>
    </source>
</evidence>
<dbReference type="Proteomes" id="UP000320735">
    <property type="component" value="Unassembled WGS sequence"/>
</dbReference>
<sequence length="296" mass="32614">MPRQNLLIYLLGTAVCLTVTCMTRTGLSEEPLEFEYHEDVIYGVGGGEQLILDWARPKKFDKPLTAIIYIHGGGWTFGNKNGHRDEIQKAAREGYFSATIGYRLAPAHRFPAQVEDCKCAIRFLRANADELGLDRNKIGAIGFSAGAHLVMMLATMDDGDGLEGKGGWFDWSSKIQVGVSFFGPTNLQSEFPTGSNKLVVQFLNGTAAQQPEAYRLASPITYVNAGDPPLLMYQGTKDTLVPHDQAIQMVEALTAVEVPGRVEFLIGQGHGWRGPEAKRTFQEAIEFIDEQTNKTE</sequence>
<keyword evidence="1 3" id="KW-0378">Hydrolase</keyword>
<gene>
    <name evidence="3" type="primary">nlhH_4</name>
    <name evidence="3" type="ORF">CA54_56380</name>
</gene>
<dbReference type="EC" id="3.1.1.1" evidence="3"/>
<dbReference type="InterPro" id="IPR049492">
    <property type="entry name" value="BD-FAE-like_dom"/>
</dbReference>
<dbReference type="PANTHER" id="PTHR48081:SF13">
    <property type="entry name" value="ALPHA_BETA HYDROLASE"/>
    <property type="match status" value="1"/>
</dbReference>
<comment type="caution">
    <text evidence="3">The sequence shown here is derived from an EMBL/GenBank/DDBJ whole genome shotgun (WGS) entry which is preliminary data.</text>
</comment>
<protein>
    <submittedName>
        <fullName evidence="3">Carboxylesterase NlhH</fullName>
        <ecNumber evidence="3">3.1.1.1</ecNumber>
    </submittedName>
</protein>
<dbReference type="InterPro" id="IPR029058">
    <property type="entry name" value="AB_hydrolase_fold"/>
</dbReference>
<evidence type="ECO:0000313" key="3">
    <source>
        <dbReference type="EMBL" id="TWU07233.1"/>
    </source>
</evidence>
<keyword evidence="4" id="KW-1185">Reference proteome</keyword>
<dbReference type="GO" id="GO:0106435">
    <property type="term" value="F:carboxylesterase activity"/>
    <property type="evidence" value="ECO:0007669"/>
    <property type="project" value="UniProtKB-EC"/>
</dbReference>
<dbReference type="AlphaFoldDB" id="A0A5C6B4Z0"/>
<accession>A0A5C6B4Z0</accession>
<organism evidence="3 4">
    <name type="scientific">Symmachiella macrocystis</name>
    <dbReference type="NCBI Taxonomy" id="2527985"/>
    <lineage>
        <taxon>Bacteria</taxon>
        <taxon>Pseudomonadati</taxon>
        <taxon>Planctomycetota</taxon>
        <taxon>Planctomycetia</taxon>
        <taxon>Planctomycetales</taxon>
        <taxon>Planctomycetaceae</taxon>
        <taxon>Symmachiella</taxon>
    </lineage>
</organism>
<proteinExistence type="predicted"/>
<dbReference type="InterPro" id="IPR050300">
    <property type="entry name" value="GDXG_lipolytic_enzyme"/>
</dbReference>
<evidence type="ECO:0000313" key="4">
    <source>
        <dbReference type="Proteomes" id="UP000320735"/>
    </source>
</evidence>
<reference evidence="3 4" key="1">
    <citation type="submission" date="2019-02" db="EMBL/GenBank/DDBJ databases">
        <title>Deep-cultivation of Planctomycetes and their phenomic and genomic characterization uncovers novel biology.</title>
        <authorList>
            <person name="Wiegand S."/>
            <person name="Jogler M."/>
            <person name="Boedeker C."/>
            <person name="Pinto D."/>
            <person name="Vollmers J."/>
            <person name="Rivas-Marin E."/>
            <person name="Kohn T."/>
            <person name="Peeters S.H."/>
            <person name="Heuer A."/>
            <person name="Rast P."/>
            <person name="Oberbeckmann S."/>
            <person name="Bunk B."/>
            <person name="Jeske O."/>
            <person name="Meyerdierks A."/>
            <person name="Storesund J.E."/>
            <person name="Kallscheuer N."/>
            <person name="Luecker S."/>
            <person name="Lage O.M."/>
            <person name="Pohl T."/>
            <person name="Merkel B.J."/>
            <person name="Hornburger P."/>
            <person name="Mueller R.-W."/>
            <person name="Bruemmer F."/>
            <person name="Labrenz M."/>
            <person name="Spormann A.M."/>
            <person name="Op Den Camp H."/>
            <person name="Overmann J."/>
            <person name="Amann R."/>
            <person name="Jetten M.S.M."/>
            <person name="Mascher T."/>
            <person name="Medema M.H."/>
            <person name="Devos D.P."/>
            <person name="Kaster A.-K."/>
            <person name="Ovreas L."/>
            <person name="Rohde M."/>
            <person name="Galperin M.Y."/>
            <person name="Jogler C."/>
        </authorList>
    </citation>
    <scope>NUCLEOTIDE SEQUENCE [LARGE SCALE GENOMIC DNA]</scope>
    <source>
        <strain evidence="3 4">CA54</strain>
    </source>
</reference>